<proteinExistence type="predicted"/>
<evidence type="ECO:0000256" key="2">
    <source>
        <dbReference type="ARBA" id="ARBA00022692"/>
    </source>
</evidence>
<dbReference type="Proteomes" id="UP000823934">
    <property type="component" value="Unassembled WGS sequence"/>
</dbReference>
<reference evidence="6" key="1">
    <citation type="journal article" date="2021" name="PeerJ">
        <title>Extensive microbial diversity within the chicken gut microbiome revealed by metagenomics and culture.</title>
        <authorList>
            <person name="Gilroy R."/>
            <person name="Ravi A."/>
            <person name="Getino M."/>
            <person name="Pursley I."/>
            <person name="Horton D.L."/>
            <person name="Alikhan N.F."/>
            <person name="Baker D."/>
            <person name="Gharbi K."/>
            <person name="Hall N."/>
            <person name="Watson M."/>
            <person name="Adriaenssens E.M."/>
            <person name="Foster-Nyarko E."/>
            <person name="Jarju S."/>
            <person name="Secka A."/>
            <person name="Antonio M."/>
            <person name="Oren A."/>
            <person name="Chaudhuri R.R."/>
            <person name="La Ragione R."/>
            <person name="Hildebrand F."/>
            <person name="Pallen M.J."/>
        </authorList>
    </citation>
    <scope>NUCLEOTIDE SEQUENCE</scope>
    <source>
        <strain evidence="6">CHK160-9182</strain>
    </source>
</reference>
<comment type="subcellular location">
    <subcellularLocation>
        <location evidence="1">Membrane</location>
        <topology evidence="1">Single-pass membrane protein</topology>
    </subcellularLocation>
</comment>
<dbReference type="AlphaFoldDB" id="A0A9D1Q5X8"/>
<evidence type="ECO:0008006" key="8">
    <source>
        <dbReference type="Google" id="ProtNLM"/>
    </source>
</evidence>
<reference evidence="6" key="2">
    <citation type="submission" date="2021-04" db="EMBL/GenBank/DDBJ databases">
        <authorList>
            <person name="Gilroy R."/>
        </authorList>
    </citation>
    <scope>NUCLEOTIDE SEQUENCE</scope>
    <source>
        <strain evidence="6">CHK160-9182</strain>
    </source>
</reference>
<keyword evidence="3" id="KW-1133">Transmembrane helix</keyword>
<gene>
    <name evidence="6" type="ORF">H9889_04895</name>
</gene>
<dbReference type="InterPro" id="IPR050739">
    <property type="entry name" value="MFP"/>
</dbReference>
<dbReference type="GO" id="GO:0016020">
    <property type="term" value="C:membrane"/>
    <property type="evidence" value="ECO:0007669"/>
    <property type="project" value="UniProtKB-SubCell"/>
</dbReference>
<name>A0A9D1Q5X8_9GAMM</name>
<comment type="caution">
    <text evidence="6">The sequence shown here is derived from an EMBL/GenBank/DDBJ whole genome shotgun (WGS) entry which is preliminary data.</text>
</comment>
<dbReference type="PANTHER" id="PTHR30386:SF26">
    <property type="entry name" value="TRANSPORT PROTEIN COMB"/>
    <property type="match status" value="1"/>
</dbReference>
<evidence type="ECO:0000313" key="6">
    <source>
        <dbReference type="EMBL" id="HIW06644.1"/>
    </source>
</evidence>
<accession>A0A9D1Q5X8</accession>
<protein>
    <recommendedName>
        <fullName evidence="8">Membrane fusion protein biotin-lipoyl like domain-containing protein</fullName>
    </recommendedName>
</protein>
<evidence type="ECO:0000256" key="5">
    <source>
        <dbReference type="SAM" id="Coils"/>
    </source>
</evidence>
<evidence type="ECO:0000256" key="4">
    <source>
        <dbReference type="ARBA" id="ARBA00023136"/>
    </source>
</evidence>
<dbReference type="Gene3D" id="2.40.30.170">
    <property type="match status" value="1"/>
</dbReference>
<evidence type="ECO:0000313" key="7">
    <source>
        <dbReference type="Proteomes" id="UP000823934"/>
    </source>
</evidence>
<dbReference type="SUPFAM" id="SSF111369">
    <property type="entry name" value="HlyD-like secretion proteins"/>
    <property type="match status" value="1"/>
</dbReference>
<organism evidence="6 7">
    <name type="scientific">Candidatus Ignatzschineria merdigallinarum</name>
    <dbReference type="NCBI Taxonomy" id="2838621"/>
    <lineage>
        <taxon>Bacteria</taxon>
        <taxon>Pseudomonadati</taxon>
        <taxon>Pseudomonadota</taxon>
        <taxon>Gammaproteobacteria</taxon>
        <taxon>Cardiobacteriales</taxon>
        <taxon>Ignatzschineriaceae</taxon>
        <taxon>Ignatzschineria</taxon>
    </lineage>
</organism>
<sequence length="372" mass="41490">MNKTLKVPLTFAALLFISASFIYLGSRNDAVSVAKNIKSGVVMSDNVNAAFQNIGGKLVDRPIIESQLVQKGDILMVLEDIDTTIGIKKLKAIIQSQEALINHEELSIDIDNKEADLLEITSWRKIEEIQAALEAATSTQALAKIEYDRNFKLQQSGGISKSIFDNVNNTFINSKMAVIQIRSQLHSAITGASKEQIINLERTKSAEGMALQTIANIREKINNRENQLNHLRAQLAQFKAELQQLELHYDRLTLRAPETGKVLKILYEEGEMIPMNAPAVILETDRKYVDIYVNESLVNQYQAGTKVSAFAHAIDSEINGIIRFATPAPSFADLRSTREQGQADLTSYQVRVYITEMPTTLLKGMTVEVKHE</sequence>
<evidence type="ECO:0000256" key="1">
    <source>
        <dbReference type="ARBA" id="ARBA00004167"/>
    </source>
</evidence>
<dbReference type="EMBL" id="DXHP01000108">
    <property type="protein sequence ID" value="HIW06644.1"/>
    <property type="molecule type" value="Genomic_DNA"/>
</dbReference>
<evidence type="ECO:0000256" key="3">
    <source>
        <dbReference type="ARBA" id="ARBA00022989"/>
    </source>
</evidence>
<dbReference type="Gene3D" id="1.10.287.470">
    <property type="entry name" value="Helix hairpin bin"/>
    <property type="match status" value="1"/>
</dbReference>
<keyword evidence="2" id="KW-0812">Transmembrane</keyword>
<keyword evidence="4" id="KW-0472">Membrane</keyword>
<keyword evidence="5" id="KW-0175">Coiled coil</keyword>
<feature type="coiled-coil region" evidence="5">
    <location>
        <begin position="214"/>
        <end position="255"/>
    </location>
</feature>
<dbReference type="PANTHER" id="PTHR30386">
    <property type="entry name" value="MEMBRANE FUSION SUBUNIT OF EMRAB-TOLC MULTIDRUG EFFLUX PUMP"/>
    <property type="match status" value="1"/>
</dbReference>